<dbReference type="EMBL" id="CAJVQA010019964">
    <property type="protein sequence ID" value="CAG8761370.1"/>
    <property type="molecule type" value="Genomic_DNA"/>
</dbReference>
<name>A0A9N9NUG0_9GLOM</name>
<dbReference type="OrthoDB" id="2439285at2759"/>
<keyword evidence="3" id="KW-1185">Reference proteome</keyword>
<feature type="coiled-coil region" evidence="1">
    <location>
        <begin position="40"/>
        <end position="81"/>
    </location>
</feature>
<gene>
    <name evidence="2" type="ORF">CPELLU_LOCUS15326</name>
</gene>
<dbReference type="Proteomes" id="UP000789759">
    <property type="component" value="Unassembled WGS sequence"/>
</dbReference>
<dbReference type="AlphaFoldDB" id="A0A9N9NUG0"/>
<evidence type="ECO:0000313" key="2">
    <source>
        <dbReference type="EMBL" id="CAG8761370.1"/>
    </source>
</evidence>
<organism evidence="2 3">
    <name type="scientific">Cetraspora pellucida</name>
    <dbReference type="NCBI Taxonomy" id="1433469"/>
    <lineage>
        <taxon>Eukaryota</taxon>
        <taxon>Fungi</taxon>
        <taxon>Fungi incertae sedis</taxon>
        <taxon>Mucoromycota</taxon>
        <taxon>Glomeromycotina</taxon>
        <taxon>Glomeromycetes</taxon>
        <taxon>Diversisporales</taxon>
        <taxon>Gigasporaceae</taxon>
        <taxon>Cetraspora</taxon>
    </lineage>
</organism>
<accession>A0A9N9NUG0</accession>
<keyword evidence="1" id="KW-0175">Coiled coil</keyword>
<proteinExistence type="predicted"/>
<protein>
    <submittedName>
        <fullName evidence="2">23841_t:CDS:1</fullName>
    </submittedName>
</protein>
<reference evidence="2" key="1">
    <citation type="submission" date="2021-06" db="EMBL/GenBank/DDBJ databases">
        <authorList>
            <person name="Kallberg Y."/>
            <person name="Tangrot J."/>
            <person name="Rosling A."/>
        </authorList>
    </citation>
    <scope>NUCLEOTIDE SEQUENCE</scope>
    <source>
        <strain evidence="2">FL966</strain>
    </source>
</reference>
<sequence>MKFKLKLLKEINLKFLAKITKLRKKYAEVKVKNIEVKAKNAKLKYALEEHKARFMNLKQRNKEKTNLIAKLDNNIKKIKQEKIAINLSVQDDISILKSSINSVTF</sequence>
<evidence type="ECO:0000256" key="1">
    <source>
        <dbReference type="SAM" id="Coils"/>
    </source>
</evidence>
<comment type="caution">
    <text evidence="2">The sequence shown here is derived from an EMBL/GenBank/DDBJ whole genome shotgun (WGS) entry which is preliminary data.</text>
</comment>
<evidence type="ECO:0000313" key="3">
    <source>
        <dbReference type="Proteomes" id="UP000789759"/>
    </source>
</evidence>